<organism evidence="2 3">
    <name type="scientific">Triparma laevis f. longispina</name>
    <dbReference type="NCBI Taxonomy" id="1714387"/>
    <lineage>
        <taxon>Eukaryota</taxon>
        <taxon>Sar</taxon>
        <taxon>Stramenopiles</taxon>
        <taxon>Ochrophyta</taxon>
        <taxon>Bolidophyceae</taxon>
        <taxon>Parmales</taxon>
        <taxon>Triparmaceae</taxon>
        <taxon>Triparma</taxon>
    </lineage>
</organism>
<keyword evidence="3" id="KW-1185">Reference proteome</keyword>
<reference evidence="3" key="1">
    <citation type="journal article" date="2023" name="Commun. Biol.">
        <title>Genome analysis of Parmales, the sister group of diatoms, reveals the evolutionary specialization of diatoms from phago-mixotrophs to photoautotrophs.</title>
        <authorList>
            <person name="Ban H."/>
            <person name="Sato S."/>
            <person name="Yoshikawa S."/>
            <person name="Yamada K."/>
            <person name="Nakamura Y."/>
            <person name="Ichinomiya M."/>
            <person name="Sato N."/>
            <person name="Blanc-Mathieu R."/>
            <person name="Endo H."/>
            <person name="Kuwata A."/>
            <person name="Ogata H."/>
        </authorList>
    </citation>
    <scope>NUCLEOTIDE SEQUENCE [LARGE SCALE GENOMIC DNA]</scope>
    <source>
        <strain evidence="3">NIES 3700</strain>
    </source>
</reference>
<dbReference type="EMBL" id="BRXW01000690">
    <property type="protein sequence ID" value="GMH74146.1"/>
    <property type="molecule type" value="Genomic_DNA"/>
</dbReference>
<sequence length="324" mass="35629">MAARVDPLELGIFPISPDKPPFRLSKYLAAASLFWLSSTALHFTGLSLATPLLLFLTRNRSPVSWIDAYGIDPIHAKKEAGNITAYLIVTQLVLGLACKRGLHFPGPDVYEEGKHDQGDVLIWAGLYTVFYALLPAVWLHRSSAFSWSKLLSSLKWRENLSIIFVYWAIDFFGVLSDSDFLGLSPSQYALAIPAGIFANTLGAGLPVILIMHVLLITRLAVLCPKKEYKDKLTVQANRLTTIALGGVSYAIFSLFDPGTDYNSASGAFMSVSYIFMTLILIGMCKASFTVTTGNPIIHFICLHVISARVPLDTRMYGEIFGIVQ</sequence>
<feature type="transmembrane region" description="Helical" evidence="1">
    <location>
        <begin position="236"/>
        <end position="255"/>
    </location>
</feature>
<proteinExistence type="predicted"/>
<feature type="transmembrane region" description="Helical" evidence="1">
    <location>
        <begin position="261"/>
        <end position="281"/>
    </location>
</feature>
<accession>A0A9W7AP84</accession>
<evidence type="ECO:0000313" key="2">
    <source>
        <dbReference type="EMBL" id="GMH74146.1"/>
    </source>
</evidence>
<feature type="transmembrane region" description="Helical" evidence="1">
    <location>
        <begin position="122"/>
        <end position="139"/>
    </location>
</feature>
<protein>
    <submittedName>
        <fullName evidence="2">Uncharacterized protein</fullName>
    </submittedName>
</protein>
<feature type="transmembrane region" description="Helical" evidence="1">
    <location>
        <begin position="160"/>
        <end position="176"/>
    </location>
</feature>
<keyword evidence="1" id="KW-0812">Transmembrane</keyword>
<feature type="transmembrane region" description="Helical" evidence="1">
    <location>
        <begin position="27"/>
        <end position="56"/>
    </location>
</feature>
<dbReference type="Proteomes" id="UP001165122">
    <property type="component" value="Unassembled WGS sequence"/>
</dbReference>
<keyword evidence="1" id="KW-0472">Membrane</keyword>
<dbReference type="AlphaFoldDB" id="A0A9W7AP84"/>
<comment type="caution">
    <text evidence="2">The sequence shown here is derived from an EMBL/GenBank/DDBJ whole genome shotgun (WGS) entry which is preliminary data.</text>
</comment>
<evidence type="ECO:0000256" key="1">
    <source>
        <dbReference type="SAM" id="Phobius"/>
    </source>
</evidence>
<evidence type="ECO:0000313" key="3">
    <source>
        <dbReference type="Proteomes" id="UP001165122"/>
    </source>
</evidence>
<gene>
    <name evidence="2" type="ORF">TrLO_g4796</name>
</gene>
<name>A0A9W7AP84_9STRA</name>
<feature type="transmembrane region" description="Helical" evidence="1">
    <location>
        <begin position="188"/>
        <end position="215"/>
    </location>
</feature>
<keyword evidence="1" id="KW-1133">Transmembrane helix</keyword>